<dbReference type="EMBL" id="CP123587">
    <property type="protein sequence ID" value="WZK91559.1"/>
    <property type="molecule type" value="Genomic_DNA"/>
</dbReference>
<dbReference type="Proteomes" id="UP001623232">
    <property type="component" value="Plasmid unnamed3"/>
</dbReference>
<organism evidence="2 3">
    <name type="scientific">Aliisedimentitalea scapharcae</name>
    <dbReference type="NCBI Taxonomy" id="1524259"/>
    <lineage>
        <taxon>Bacteria</taxon>
        <taxon>Pseudomonadati</taxon>
        <taxon>Pseudomonadota</taxon>
        <taxon>Alphaproteobacteria</taxon>
        <taxon>Rhodobacterales</taxon>
        <taxon>Roseobacteraceae</taxon>
        <taxon>Aliisedimentitalea</taxon>
    </lineage>
</organism>
<geneLocation type="plasmid" evidence="2 3">
    <name>unnamed3</name>
</geneLocation>
<protein>
    <submittedName>
        <fullName evidence="2">Uncharacterized protein</fullName>
    </submittedName>
</protein>
<reference evidence="2 3" key="1">
    <citation type="submission" date="2023-04" db="EMBL/GenBank/DDBJ databases">
        <title>Complete genome sequence of Alisedimentitalea scapharcae.</title>
        <authorList>
            <person name="Rong J.-C."/>
            <person name="Yi M.-L."/>
            <person name="Zhao Q."/>
        </authorList>
    </citation>
    <scope>NUCLEOTIDE SEQUENCE [LARGE SCALE GENOMIC DNA]</scope>
    <source>
        <strain evidence="2 3">KCTC 42119</strain>
        <plasmid evidence="2 3">unnamed3</plasmid>
    </source>
</reference>
<feature type="signal peptide" evidence="1">
    <location>
        <begin position="1"/>
        <end position="26"/>
    </location>
</feature>
<sequence>MTRIPFVALAVFVTLVSFLASRPALAQCVNTATPSCGVYEACFAKYCPCKNDADEYFITYGKKYCERFLSKTSLSDAGKTWRDKTLNCLQETIVPKLDISTNPSCNCSSMRKFAFDSHVQCYTQPGASIWDLPVDNIVEIGMTVDLSTIWTSESMRQIKAVAAVCAKTATDPARKKLWSSF</sequence>
<evidence type="ECO:0000313" key="2">
    <source>
        <dbReference type="EMBL" id="WZK91559.1"/>
    </source>
</evidence>
<evidence type="ECO:0000256" key="1">
    <source>
        <dbReference type="SAM" id="SignalP"/>
    </source>
</evidence>
<proteinExistence type="predicted"/>
<keyword evidence="2" id="KW-0614">Plasmid</keyword>
<name>A0ABZ2Y3A8_9RHOB</name>
<evidence type="ECO:0000313" key="3">
    <source>
        <dbReference type="Proteomes" id="UP001623232"/>
    </source>
</evidence>
<keyword evidence="3" id="KW-1185">Reference proteome</keyword>
<dbReference type="RefSeq" id="WP_343211458.1">
    <property type="nucleotide sequence ID" value="NZ_CP123587.1"/>
</dbReference>
<keyword evidence="1" id="KW-0732">Signal</keyword>
<feature type="chain" id="PRO_5046882441" evidence="1">
    <location>
        <begin position="27"/>
        <end position="181"/>
    </location>
</feature>
<accession>A0ABZ2Y3A8</accession>
<gene>
    <name evidence="2" type="ORF">QEZ52_22745</name>
</gene>